<evidence type="ECO:0000259" key="3">
    <source>
        <dbReference type="PROSITE" id="PS52035"/>
    </source>
</evidence>
<proteinExistence type="inferred from homology"/>
<gene>
    <name evidence="4" type="ORF">EVA69_01415</name>
</gene>
<dbReference type="AlphaFoldDB" id="A0A520S604"/>
<dbReference type="InterPro" id="IPR040626">
    <property type="entry name" value="Pepdidase_M14_N"/>
</dbReference>
<reference evidence="4 5" key="1">
    <citation type="submission" date="2019-02" db="EMBL/GenBank/DDBJ databases">
        <title>Prokaryotic population dynamics and viral predation in marine succession experiment using metagenomics: the confinement effect.</title>
        <authorList>
            <person name="Haro-Moreno J.M."/>
            <person name="Rodriguez-Valera F."/>
            <person name="Lopez-Perez M."/>
        </authorList>
    </citation>
    <scope>NUCLEOTIDE SEQUENCE [LARGE SCALE GENOMIC DNA]</scope>
    <source>
        <strain evidence="4">MED-G158</strain>
    </source>
</reference>
<dbReference type="Gene3D" id="2.60.40.3120">
    <property type="match status" value="1"/>
</dbReference>
<dbReference type="Pfam" id="PF00246">
    <property type="entry name" value="Peptidase_M14"/>
    <property type="match status" value="1"/>
</dbReference>
<comment type="cofactor">
    <cofactor evidence="1">
        <name>Zn(2+)</name>
        <dbReference type="ChEBI" id="CHEBI:29105"/>
    </cofactor>
</comment>
<dbReference type="GO" id="GO:0008270">
    <property type="term" value="F:zinc ion binding"/>
    <property type="evidence" value="ECO:0007669"/>
    <property type="project" value="InterPro"/>
</dbReference>
<dbReference type="GO" id="GO:0004181">
    <property type="term" value="F:metallocarboxypeptidase activity"/>
    <property type="evidence" value="ECO:0007669"/>
    <property type="project" value="InterPro"/>
</dbReference>
<dbReference type="Pfam" id="PF18027">
    <property type="entry name" value="Pepdidase_M14_N"/>
    <property type="match status" value="1"/>
</dbReference>
<dbReference type="PANTHER" id="PTHR12756">
    <property type="entry name" value="CYTOSOLIC CARBOXYPEPTIDASE"/>
    <property type="match status" value="1"/>
</dbReference>
<name>A0A520S604_9GAMM</name>
<organism evidence="4 5">
    <name type="scientific">OM182 bacterium</name>
    <dbReference type="NCBI Taxonomy" id="2510334"/>
    <lineage>
        <taxon>Bacteria</taxon>
        <taxon>Pseudomonadati</taxon>
        <taxon>Pseudomonadota</taxon>
        <taxon>Gammaproteobacteria</taxon>
        <taxon>OMG group</taxon>
        <taxon>OM182 clade</taxon>
    </lineage>
</organism>
<evidence type="ECO:0000313" key="4">
    <source>
        <dbReference type="EMBL" id="RZO77898.1"/>
    </source>
</evidence>
<protein>
    <recommendedName>
        <fullName evidence="3">Peptidase M14 domain-containing protein</fullName>
    </recommendedName>
</protein>
<dbReference type="InterPro" id="IPR000834">
    <property type="entry name" value="Peptidase_M14"/>
</dbReference>
<comment type="caution">
    <text evidence="4">The sequence shown here is derived from an EMBL/GenBank/DDBJ whole genome shotgun (WGS) entry which is preliminary data.</text>
</comment>
<comment type="similarity">
    <text evidence="2">Belongs to the peptidase M14 family.</text>
</comment>
<evidence type="ECO:0000313" key="5">
    <source>
        <dbReference type="Proteomes" id="UP000320404"/>
    </source>
</evidence>
<dbReference type="SUPFAM" id="SSF53187">
    <property type="entry name" value="Zn-dependent exopeptidases"/>
    <property type="match status" value="1"/>
</dbReference>
<dbReference type="CDD" id="cd06234">
    <property type="entry name" value="M14_PaCCP-like"/>
    <property type="match status" value="1"/>
</dbReference>
<dbReference type="EMBL" id="SHAH01000010">
    <property type="protein sequence ID" value="RZO77898.1"/>
    <property type="molecule type" value="Genomic_DNA"/>
</dbReference>
<dbReference type="Proteomes" id="UP000320404">
    <property type="component" value="Unassembled WGS sequence"/>
</dbReference>
<evidence type="ECO:0000256" key="1">
    <source>
        <dbReference type="ARBA" id="ARBA00001947"/>
    </source>
</evidence>
<dbReference type="Gene3D" id="3.40.630.10">
    <property type="entry name" value="Zn peptidases"/>
    <property type="match status" value="1"/>
</dbReference>
<sequence>MRIINADGAAYPNGFRDYRVCYSYDRKHWYRHDTSLDDGCLNIEFCPEQDSVYFAYFAPYAMERHHRLVAKAQSAEHCSNRLIGQTLDGQDLDLLRFSLDVGKTRKTERRQCWIIARQHPGETMAEWWMEGCIDMLLDIDEPLTQQLLERCDINLIPNMNPDGSRRGHLRTNAAGRNLNREWIEPAMDSAPEAHLAKQAMAETGVDFFLDVHGDEALPYCFIAGTEGLANWESTRQAKLDFYRNRLAHLNPDFQTEHGYPAKRPGEANLSMSTAQTASLYDCLAMTLEMPFKDTTATPDSTFGWSPQRSGKLAESCLQAMLDYIQSDHML</sequence>
<accession>A0A520S604</accession>
<feature type="active site" description="Proton donor/acceptor" evidence="2">
    <location>
        <position position="288"/>
    </location>
</feature>
<dbReference type="PROSITE" id="PS52035">
    <property type="entry name" value="PEPTIDASE_M14"/>
    <property type="match status" value="1"/>
</dbReference>
<dbReference type="InterPro" id="IPR050821">
    <property type="entry name" value="Cytosolic_carboxypeptidase"/>
</dbReference>
<dbReference type="GO" id="GO:0006508">
    <property type="term" value="P:proteolysis"/>
    <property type="evidence" value="ECO:0007669"/>
    <property type="project" value="InterPro"/>
</dbReference>
<evidence type="ECO:0000256" key="2">
    <source>
        <dbReference type="PROSITE-ProRule" id="PRU01379"/>
    </source>
</evidence>
<dbReference type="PANTHER" id="PTHR12756:SF11">
    <property type="entry name" value="CYTOSOLIC CARBOXYPEPTIDASE 1"/>
    <property type="match status" value="1"/>
</dbReference>
<feature type="domain" description="Peptidase M14" evidence="3">
    <location>
        <begin position="52"/>
        <end position="324"/>
    </location>
</feature>